<dbReference type="SUPFAM" id="SSF54001">
    <property type="entry name" value="Cysteine proteinases"/>
    <property type="match status" value="1"/>
</dbReference>
<protein>
    <submittedName>
        <fullName>COMOSAIN</fullName>
    </submittedName>
</protein>
<reference key="1">
    <citation type="journal article" date="1994" name="Biochem. J.">
        <authorList>
            <person name="Napper A.D."/>
            <person name="Bennett S.P."/>
            <person name="Borowski M."/>
            <person name="Holdridge M.B."/>
            <person name="Leonard M.J."/>
            <person name="Rogers E.E."/>
            <person name="Duan Y."/>
            <person name="Laursen R.A."/>
            <person name="Reinhold B."/>
            <person name="Shames S.L."/>
        </authorList>
    </citation>
    <scope>PROTEIN SEQUENCE</scope>
</reference>
<sequence length="20" mass="2219">VPQSIDWRNYGAVTSVKNQG</sequence>
<dbReference type="InterPro" id="IPR038765">
    <property type="entry name" value="Papain-like_cys_pep_sf"/>
</dbReference>
<name>Q9S8M1_ANACO</name>
<dbReference type="PIR" id="S46205">
    <property type="entry name" value="S46205"/>
</dbReference>
<dbReference type="Gene3D" id="3.90.70.10">
    <property type="entry name" value="Cysteine proteinases"/>
    <property type="match status" value="1"/>
</dbReference>
<organism>
    <name type="scientific">Ananas comosus</name>
    <name type="common">Pineapple</name>
    <name type="synonym">Ananas ananas</name>
    <dbReference type="NCBI Taxonomy" id="4615"/>
    <lineage>
        <taxon>Eukaryota</taxon>
        <taxon>Viridiplantae</taxon>
        <taxon>Streptophyta</taxon>
        <taxon>Embryophyta</taxon>
        <taxon>Tracheophyta</taxon>
        <taxon>Spermatophyta</taxon>
        <taxon>Magnoliopsida</taxon>
        <taxon>Liliopsida</taxon>
        <taxon>Poales</taxon>
        <taxon>Bromeliaceae</taxon>
        <taxon>Bromelioideae</taxon>
        <taxon>Ananas</taxon>
    </lineage>
</organism>
<keyword id="KW-0903">Direct protein sequencing</keyword>
<dbReference type="AlphaFoldDB" id="Q9S8M1"/>
<proteinExistence type="evidence at protein level"/>
<accession>Q9S8M1</accession>